<dbReference type="Gene3D" id="3.90.1150.10">
    <property type="entry name" value="Aspartate Aminotransferase, domain 1"/>
    <property type="match status" value="1"/>
</dbReference>
<dbReference type="Pfam" id="PF00266">
    <property type="entry name" value="Aminotran_5"/>
    <property type="match status" value="1"/>
</dbReference>
<reference evidence="3" key="1">
    <citation type="submission" date="2020-02" db="EMBL/GenBank/DDBJ databases">
        <authorList>
            <person name="Meier V. D."/>
        </authorList>
    </citation>
    <scope>NUCLEOTIDE SEQUENCE</scope>
    <source>
        <strain evidence="3">AVDCRST_MAG11</strain>
    </source>
</reference>
<dbReference type="InterPro" id="IPR000192">
    <property type="entry name" value="Aminotrans_V_dom"/>
</dbReference>
<keyword evidence="3" id="KW-0808">Transferase</keyword>
<feature type="domain" description="Aminotransferase class V" evidence="2">
    <location>
        <begin position="125"/>
        <end position="290"/>
    </location>
</feature>
<dbReference type="AlphaFoldDB" id="A0A6J4M9Q0"/>
<name>A0A6J4M9Q0_9BACT</name>
<dbReference type="PANTHER" id="PTHR43586">
    <property type="entry name" value="CYSTEINE DESULFURASE"/>
    <property type="match status" value="1"/>
</dbReference>
<evidence type="ECO:0000259" key="2">
    <source>
        <dbReference type="Pfam" id="PF00266"/>
    </source>
</evidence>
<dbReference type="EMBL" id="CADCTU010000769">
    <property type="protein sequence ID" value="CAA9352045.1"/>
    <property type="molecule type" value="Genomic_DNA"/>
</dbReference>
<dbReference type="GO" id="GO:0031071">
    <property type="term" value="F:cysteine desulfurase activity"/>
    <property type="evidence" value="ECO:0007669"/>
    <property type="project" value="UniProtKB-EC"/>
</dbReference>
<dbReference type="EC" id="2.8.1.7" evidence="3"/>
<gene>
    <name evidence="3" type="ORF">AVDCRST_MAG11-3587</name>
</gene>
<dbReference type="SUPFAM" id="SSF53383">
    <property type="entry name" value="PLP-dependent transferases"/>
    <property type="match status" value="1"/>
</dbReference>
<evidence type="ECO:0000313" key="3">
    <source>
        <dbReference type="EMBL" id="CAA9352045.1"/>
    </source>
</evidence>
<evidence type="ECO:0000256" key="1">
    <source>
        <dbReference type="ARBA" id="ARBA00022898"/>
    </source>
</evidence>
<dbReference type="PANTHER" id="PTHR43586:SF21">
    <property type="entry name" value="PYRIDOXAL PHOSPHATE (PLP)-DEPENDENT ASPARTATE AMINOTRANSFERASE SUPERFAMILY"/>
    <property type="match status" value="1"/>
</dbReference>
<dbReference type="InterPro" id="IPR015424">
    <property type="entry name" value="PyrdxlP-dep_Trfase"/>
</dbReference>
<protein>
    <submittedName>
        <fullName evidence="3">Cysteine desulfurase</fullName>
        <ecNumber evidence="3">2.8.1.7</ecNumber>
    </submittedName>
</protein>
<proteinExistence type="predicted"/>
<keyword evidence="1" id="KW-0663">Pyridoxal phosphate</keyword>
<sequence length="348" mass="36067">MSRSPNEARGLWEPAGVYLNTASYGLPPRPGWEALQAALADWQGGRTSWEGWGESAEAARASWARIVGVGVETVAIGATVSGLVGAVAASVPDGARVLGCDVEFASLLFPFLVQERRGISVDLVAPAELAGAIDESTDVVAFSAVQMSTGEVADVPAVAAAARAHGAMTVCDATQACGWLPIDGSALDVVVASAYKWMMSPRGSAFMAIAPERLDAIVPTAASWYGGEDVHKSYFGPPLRLAESARRHDTSPAWFSWVGTAPALALIEEIGVDAIHAHDVGLANRFRAGLGLEPSDSAIVSADAPGGDARLQAAGIVAALRGGRLRVSWHVYNTEADVDRALDVIAGA</sequence>
<dbReference type="InterPro" id="IPR015422">
    <property type="entry name" value="PyrdxlP-dep_Trfase_small"/>
</dbReference>
<accession>A0A6J4M9Q0</accession>
<dbReference type="InterPro" id="IPR015421">
    <property type="entry name" value="PyrdxlP-dep_Trfase_major"/>
</dbReference>
<dbReference type="Gene3D" id="3.40.640.10">
    <property type="entry name" value="Type I PLP-dependent aspartate aminotransferase-like (Major domain)"/>
    <property type="match status" value="1"/>
</dbReference>
<organism evidence="3">
    <name type="scientific">uncultured Gemmatimonadaceae bacterium</name>
    <dbReference type="NCBI Taxonomy" id="246130"/>
    <lineage>
        <taxon>Bacteria</taxon>
        <taxon>Pseudomonadati</taxon>
        <taxon>Gemmatimonadota</taxon>
        <taxon>Gemmatimonadia</taxon>
        <taxon>Gemmatimonadales</taxon>
        <taxon>Gemmatimonadaceae</taxon>
        <taxon>environmental samples</taxon>
    </lineage>
</organism>